<comment type="caution">
    <text evidence="3">The sequence shown here is derived from an EMBL/GenBank/DDBJ whole genome shotgun (WGS) entry which is preliminary data.</text>
</comment>
<dbReference type="SUPFAM" id="SSF89392">
    <property type="entry name" value="Prokaryotic lipoproteins and lipoprotein localization factors"/>
    <property type="match status" value="1"/>
</dbReference>
<proteinExistence type="predicted"/>
<dbReference type="PANTHER" id="PTHR37507:SF2">
    <property type="entry name" value="SPORULATION PROTEIN YDCC"/>
    <property type="match status" value="1"/>
</dbReference>
<feature type="domain" description="MucB/RseB N-terminal" evidence="2">
    <location>
        <begin position="85"/>
        <end position="237"/>
    </location>
</feature>
<organism evidence="3 4">
    <name type="scientific">Cryobacterium lactosi</name>
    <dbReference type="NCBI Taxonomy" id="1259202"/>
    <lineage>
        <taxon>Bacteria</taxon>
        <taxon>Bacillati</taxon>
        <taxon>Actinomycetota</taxon>
        <taxon>Actinomycetes</taxon>
        <taxon>Micrococcales</taxon>
        <taxon>Microbacteriaceae</taxon>
        <taxon>Cryobacterium</taxon>
    </lineage>
</organism>
<evidence type="ECO:0000256" key="1">
    <source>
        <dbReference type="SAM" id="SignalP"/>
    </source>
</evidence>
<dbReference type="Gene3D" id="2.50.20.10">
    <property type="entry name" value="Lipoprotein localisation LolA/LolB/LppX"/>
    <property type="match status" value="1"/>
</dbReference>
<sequence>MKWMPAVAVPAVIVAGVLAVPLQAGAAVDLPDKSPQDVLELAAGSTVDTFSGTIEQSSELGLPEIPSTGDAATAEFADALDLLTGSRTVRVYQNGADQSRVQVQDTMSERNLIRNGSDVWLYDSADNTAVHTTLPADAAPTDGAEKDGASYTPSELAQTFLDEVTPSTDVSLAENTQVAGRTAYELVLTPDSSDTLVGSVSIAVDSETGLPLRVQVAAQDATDPAISVAFTALTLEAPPGDLFAFTPPAGATVSEETLPTKDGVGHSEADPSGVTVIGTGWDAVVALPAGEDAAALAELTASPLYTQVTDAVDGGRALSTTLVSVLITDDGRVFAGSVPVERLLAAATQE</sequence>
<reference evidence="3 4" key="1">
    <citation type="submission" date="2019-03" db="EMBL/GenBank/DDBJ databases">
        <title>Genomics of glacier-inhabiting Cryobacterium strains.</title>
        <authorList>
            <person name="Liu Q."/>
            <person name="Xin Y.-H."/>
        </authorList>
    </citation>
    <scope>NUCLEOTIDE SEQUENCE [LARGE SCALE GENOMIC DNA]</scope>
    <source>
        <strain evidence="3 4">Sr59</strain>
    </source>
</reference>
<evidence type="ECO:0000259" key="2">
    <source>
        <dbReference type="Pfam" id="PF03888"/>
    </source>
</evidence>
<feature type="chain" id="PRO_5020632382" evidence="1">
    <location>
        <begin position="27"/>
        <end position="350"/>
    </location>
</feature>
<gene>
    <name evidence="3" type="ORF">E3T61_19250</name>
</gene>
<evidence type="ECO:0000313" key="3">
    <source>
        <dbReference type="EMBL" id="TFD84445.1"/>
    </source>
</evidence>
<dbReference type="InterPro" id="IPR033434">
    <property type="entry name" value="MucB/RseB_N"/>
</dbReference>
<accession>A0A4R9BGY2</accession>
<evidence type="ECO:0000313" key="4">
    <source>
        <dbReference type="Proteomes" id="UP000298468"/>
    </source>
</evidence>
<name>A0A4R9BGY2_9MICO</name>
<dbReference type="AlphaFoldDB" id="A0A4R9BGY2"/>
<keyword evidence="4" id="KW-1185">Reference proteome</keyword>
<protein>
    <submittedName>
        <fullName evidence="3">DUF2092 domain-containing protein</fullName>
    </submittedName>
</protein>
<dbReference type="PANTHER" id="PTHR37507">
    <property type="entry name" value="SPORULATION PROTEIN YDCC"/>
    <property type="match status" value="1"/>
</dbReference>
<dbReference type="EMBL" id="SOHM01000041">
    <property type="protein sequence ID" value="TFD84445.1"/>
    <property type="molecule type" value="Genomic_DNA"/>
</dbReference>
<dbReference type="InterPro" id="IPR052944">
    <property type="entry name" value="Sporulation_related"/>
</dbReference>
<dbReference type="OrthoDB" id="4822274at2"/>
<feature type="signal peptide" evidence="1">
    <location>
        <begin position="1"/>
        <end position="26"/>
    </location>
</feature>
<dbReference type="InterPro" id="IPR029046">
    <property type="entry name" value="LolA/LolB/LppX"/>
</dbReference>
<keyword evidence="1" id="KW-0732">Signal</keyword>
<dbReference type="Proteomes" id="UP000298468">
    <property type="component" value="Unassembled WGS sequence"/>
</dbReference>
<dbReference type="Pfam" id="PF03888">
    <property type="entry name" value="MucB_RseB"/>
    <property type="match status" value="1"/>
</dbReference>